<evidence type="ECO:0000313" key="4">
    <source>
        <dbReference type="EMBL" id="KAG9334410.1"/>
    </source>
</evidence>
<dbReference type="GO" id="GO:0005737">
    <property type="term" value="C:cytoplasm"/>
    <property type="evidence" value="ECO:0007669"/>
    <property type="project" value="TreeGrafter"/>
</dbReference>
<dbReference type="InterPro" id="IPR002347">
    <property type="entry name" value="SDR_fam"/>
</dbReference>
<feature type="region of interest" description="Disordered" evidence="1">
    <location>
        <begin position="409"/>
        <end position="428"/>
    </location>
</feature>
<feature type="transmembrane region" description="Helical" evidence="2">
    <location>
        <begin position="501"/>
        <end position="520"/>
    </location>
</feature>
<feature type="compositionally biased region" description="Low complexity" evidence="1">
    <location>
        <begin position="416"/>
        <end position="428"/>
    </location>
</feature>
<dbReference type="SUPFAM" id="SSF49562">
    <property type="entry name" value="C2 domain (Calcium/lipid-binding domain, CaLB)"/>
    <property type="match status" value="2"/>
</dbReference>
<dbReference type="OrthoDB" id="67700at2759"/>
<dbReference type="Gene3D" id="2.60.40.150">
    <property type="entry name" value="C2 domain"/>
    <property type="match status" value="2"/>
</dbReference>
<dbReference type="PANTHER" id="PTHR43544:SF34">
    <property type="entry name" value="SI:DKEY-12E7.4"/>
    <property type="match status" value="1"/>
</dbReference>
<dbReference type="InterPro" id="IPR035892">
    <property type="entry name" value="C2_domain_sf"/>
</dbReference>
<evidence type="ECO:0000256" key="2">
    <source>
        <dbReference type="SAM" id="Phobius"/>
    </source>
</evidence>
<proteinExistence type="predicted"/>
<evidence type="ECO:0000313" key="5">
    <source>
        <dbReference type="Proteomes" id="UP000824540"/>
    </source>
</evidence>
<dbReference type="SUPFAM" id="SSF51735">
    <property type="entry name" value="NAD(P)-binding Rossmann-fold domains"/>
    <property type="match status" value="1"/>
</dbReference>
<dbReference type="InterPro" id="IPR051468">
    <property type="entry name" value="Fungal_SecMetab_SDRs"/>
</dbReference>
<evidence type="ECO:0000259" key="3">
    <source>
        <dbReference type="PROSITE" id="PS50004"/>
    </source>
</evidence>
<dbReference type="GO" id="GO:0016491">
    <property type="term" value="F:oxidoreductase activity"/>
    <property type="evidence" value="ECO:0007669"/>
    <property type="project" value="TreeGrafter"/>
</dbReference>
<reference evidence="4" key="1">
    <citation type="thesis" date="2021" institute="BYU ScholarsArchive" country="Provo, UT, USA">
        <title>Applications of and Algorithms for Genome Assembly and Genomic Analyses with an Emphasis on Marine Teleosts.</title>
        <authorList>
            <person name="Pickett B.D."/>
        </authorList>
    </citation>
    <scope>NUCLEOTIDE SEQUENCE</scope>
    <source>
        <strain evidence="4">HI-2016</strain>
    </source>
</reference>
<feature type="domain" description="C2" evidence="3">
    <location>
        <begin position="639"/>
        <end position="771"/>
    </location>
</feature>
<sequence length="879" mass="96880">MVTGASRGLGLQMVESLATGSFSPGKIIATARDPSRAQVNKPLKNVQSPSARSPELHDTLAQPLPTHQLYNLPYVVSQDSIEKAAKEVDTIVQGEGLNCLINNAGINVIADFETVTAEQMLENFHTNSVAPLMVTKALLPLLQRAATRGTGMGIHRAAVINITSLLGSIELYWGDRANTFKWYPYRTSKGPVWEPLQVDVAALNMLSRCMAVDLQDEGILCMALHPGWVRTDMGGPQAPLSTEESISSVLSVIGGLTEKDHGGFLHYTGEPLPWWIELGRNDAVPPTVPEIRVLGACMLQLAEFEQTGWSDKGSEETRCMLTMQRGLHSAESVCTVRRGLHSAESVCTVRRGLHSAESVCTVRRGLHSVESGCTVLRGLHSAESVCTVRRGLHSAESVCIVWTGPHPLEEAPSEKSQPSQSQATQTSFSRCRQREQCKGTAGWMFVYHSVLMQPTYRGGGGGLKTDTHEGGAVRQRDMNFPATLELSIGDIRMPFSDEVKYSILGISVFLFLVAIIILVWQLHGEGYVYLWSHVSQHRVGKLHLCGGDSINGTAPGALTQPTSAAYTLNSLLCSEDKCAVKGASSSDVQTPGFKVEQRDEECRRLSRCLSPMTVQSELGRAELDGPSDLEEAVEDQPQVQGSLQFSLFYDRPVGRLVVTVLGARGLPPRSFSHSVDPFVRVRLLWTRPEDEPGSAPLRCILQEWQTHTVKNSADPNFGDQFSCSLSENAVRDFDKYSRHGILGEVRAALGTMDISYPLEIEQDLQAPRKVRRSGLEEALFARTSVVCNRCKLRHQRTSLKTRWEVTVFNEVMTFTLPDTQVKECNIVVSVYEMGVGKRSSKHLIGQLSLGKGKRTEDEHWSLMTRSLRQPIAKWHMLFI</sequence>
<dbReference type="EMBL" id="JAFBMS010000151">
    <property type="protein sequence ID" value="KAG9334410.1"/>
    <property type="molecule type" value="Genomic_DNA"/>
</dbReference>
<comment type="caution">
    <text evidence="4">The sequence shown here is derived from an EMBL/GenBank/DDBJ whole genome shotgun (WGS) entry which is preliminary data.</text>
</comment>
<organism evidence="4 5">
    <name type="scientific">Albula glossodonta</name>
    <name type="common">roundjaw bonefish</name>
    <dbReference type="NCBI Taxonomy" id="121402"/>
    <lineage>
        <taxon>Eukaryota</taxon>
        <taxon>Metazoa</taxon>
        <taxon>Chordata</taxon>
        <taxon>Craniata</taxon>
        <taxon>Vertebrata</taxon>
        <taxon>Euteleostomi</taxon>
        <taxon>Actinopterygii</taxon>
        <taxon>Neopterygii</taxon>
        <taxon>Teleostei</taxon>
        <taxon>Albuliformes</taxon>
        <taxon>Albulidae</taxon>
        <taxon>Albula</taxon>
    </lineage>
</organism>
<dbReference type="Pfam" id="PF00106">
    <property type="entry name" value="adh_short"/>
    <property type="match status" value="1"/>
</dbReference>
<gene>
    <name evidence="4" type="ORF">JZ751_008160</name>
</gene>
<dbReference type="Pfam" id="PF00168">
    <property type="entry name" value="C2"/>
    <property type="match status" value="2"/>
</dbReference>
<keyword evidence="5" id="KW-1185">Reference proteome</keyword>
<dbReference type="PROSITE" id="PS50004">
    <property type="entry name" value="C2"/>
    <property type="match status" value="1"/>
</dbReference>
<name>A0A8T2N4T1_9TELE</name>
<dbReference type="SMART" id="SM00239">
    <property type="entry name" value="C2"/>
    <property type="match status" value="1"/>
</dbReference>
<evidence type="ECO:0000256" key="1">
    <source>
        <dbReference type="SAM" id="MobiDB-lite"/>
    </source>
</evidence>
<dbReference type="AlphaFoldDB" id="A0A8T2N4T1"/>
<accession>A0A8T2N4T1</accession>
<dbReference type="Proteomes" id="UP000824540">
    <property type="component" value="Unassembled WGS sequence"/>
</dbReference>
<dbReference type="Gene3D" id="3.40.50.720">
    <property type="entry name" value="NAD(P)-binding Rossmann-like Domain"/>
    <property type="match status" value="1"/>
</dbReference>
<dbReference type="PANTHER" id="PTHR43544">
    <property type="entry name" value="SHORT-CHAIN DEHYDROGENASE/REDUCTASE"/>
    <property type="match status" value="1"/>
</dbReference>
<dbReference type="CDD" id="cd05325">
    <property type="entry name" value="carb_red_sniffer_like_SDR_c"/>
    <property type="match status" value="1"/>
</dbReference>
<dbReference type="InterPro" id="IPR000008">
    <property type="entry name" value="C2_dom"/>
</dbReference>
<keyword evidence="2" id="KW-0472">Membrane</keyword>
<keyword evidence="2" id="KW-1133">Transmembrane helix</keyword>
<keyword evidence="2" id="KW-0812">Transmembrane</keyword>
<protein>
    <recommendedName>
        <fullName evidence="3">C2 domain-containing protein</fullName>
    </recommendedName>
</protein>
<dbReference type="InterPro" id="IPR036291">
    <property type="entry name" value="NAD(P)-bd_dom_sf"/>
</dbReference>